<dbReference type="InterPro" id="IPR010918">
    <property type="entry name" value="PurM-like_C_dom"/>
</dbReference>
<evidence type="ECO:0000259" key="3">
    <source>
        <dbReference type="Pfam" id="PF02769"/>
    </source>
</evidence>
<dbReference type="AlphaFoldDB" id="A0A2T0MJ11"/>
<dbReference type="Pfam" id="PF02769">
    <property type="entry name" value="AIRS_C"/>
    <property type="match status" value="1"/>
</dbReference>
<gene>
    <name evidence="4" type="ORF">CLV81_1491</name>
</gene>
<dbReference type="CDD" id="cd02197">
    <property type="entry name" value="HypE"/>
    <property type="match status" value="1"/>
</dbReference>
<dbReference type="Gene3D" id="3.90.650.10">
    <property type="entry name" value="PurM-like C-terminal domain"/>
    <property type="match status" value="1"/>
</dbReference>
<dbReference type="EMBL" id="PVYX01000001">
    <property type="protein sequence ID" value="PRX57486.1"/>
    <property type="molecule type" value="Genomic_DNA"/>
</dbReference>
<comment type="caution">
    <text evidence="4">The sequence shown here is derived from an EMBL/GenBank/DDBJ whole genome shotgun (WGS) entry which is preliminary data.</text>
</comment>
<dbReference type="GO" id="GO:0051604">
    <property type="term" value="P:protein maturation"/>
    <property type="evidence" value="ECO:0007669"/>
    <property type="project" value="TreeGrafter"/>
</dbReference>
<dbReference type="SUPFAM" id="SSF56042">
    <property type="entry name" value="PurM C-terminal domain-like"/>
    <property type="match status" value="1"/>
</dbReference>
<reference evidence="4 5" key="1">
    <citation type="submission" date="2018-03" db="EMBL/GenBank/DDBJ databases">
        <title>Genomic Encyclopedia of Archaeal and Bacterial Type Strains, Phase II (KMG-II): from individual species to whole genera.</title>
        <authorList>
            <person name="Goeker M."/>
        </authorList>
    </citation>
    <scope>NUCLEOTIDE SEQUENCE [LARGE SCALE GENOMIC DNA]</scope>
    <source>
        <strain evidence="4 5">DSM 25027</strain>
    </source>
</reference>
<feature type="domain" description="PurM-like C-terminal" evidence="3">
    <location>
        <begin position="182"/>
        <end position="329"/>
    </location>
</feature>
<accession>A0A2T0MJ11</accession>
<name>A0A2T0MJ11_9FLAO</name>
<dbReference type="PANTHER" id="PTHR30303">
    <property type="entry name" value="HYDROGENASE ISOENZYMES FORMATION PROTEIN HYPE"/>
    <property type="match status" value="1"/>
</dbReference>
<dbReference type="InterPro" id="IPR011854">
    <property type="entry name" value="HypE"/>
</dbReference>
<dbReference type="NCBIfam" id="TIGR02124">
    <property type="entry name" value="hypE"/>
    <property type="match status" value="1"/>
</dbReference>
<proteinExistence type="inferred from homology"/>
<dbReference type="PANTHER" id="PTHR30303:SF0">
    <property type="entry name" value="CARBAMOYL DEHYDRATASE HYPE"/>
    <property type="match status" value="1"/>
</dbReference>
<evidence type="ECO:0000259" key="2">
    <source>
        <dbReference type="Pfam" id="PF00586"/>
    </source>
</evidence>
<evidence type="ECO:0000256" key="1">
    <source>
        <dbReference type="ARBA" id="ARBA00006243"/>
    </source>
</evidence>
<dbReference type="InterPro" id="IPR036676">
    <property type="entry name" value="PurM-like_C_sf"/>
</dbReference>
<dbReference type="Gene3D" id="3.30.1330.10">
    <property type="entry name" value="PurM-like, N-terminal domain"/>
    <property type="match status" value="1"/>
</dbReference>
<feature type="domain" description="PurM-like N-terminal" evidence="2">
    <location>
        <begin position="60"/>
        <end position="170"/>
    </location>
</feature>
<evidence type="ECO:0000313" key="5">
    <source>
        <dbReference type="Proteomes" id="UP000237640"/>
    </source>
</evidence>
<sequence length="357" mass="38525">MQKIKSREKKLRMQLQCPMPKLDFDVITLGHGSGGLLTNKLLDSGVFDLLSNPILDTRHDGAFLELEGKTAFSTDSFLVSPIFFPGGNIGELAVNGTVNDLAMCGAIPKYLSLSFIIEEGLKVLEFWEVLVAVKFACEKAGVHVVTGDTKVVEKGKGDKIFINTSGIGKVHSKANISASNIKKGDKIIISGQVATHGMAIMSVREGLEFDSEIQSDTTNLNHTIISLLDQFGESIHLLTDPTRGGVATVLKETAQSIDLGIDIFQKDIPIDDQVASACELLGLDPLYVANEGLFIAFVAEEVAEDFLSELREDGNGLHAKIIGTVTEQHPRQVILESAIGGKRVVSMLPGEQLPRIC</sequence>
<keyword evidence="5" id="KW-1185">Reference proteome</keyword>
<dbReference type="InterPro" id="IPR016188">
    <property type="entry name" value="PurM-like_N"/>
</dbReference>
<dbReference type="PIRSF" id="PIRSF005644">
    <property type="entry name" value="Hdrgns_mtr_HypE"/>
    <property type="match status" value="1"/>
</dbReference>
<comment type="similarity">
    <text evidence="1">Belongs to the HypE family.</text>
</comment>
<organism evidence="4 5">
    <name type="scientific">Flagellimonas meridianipacifica</name>
    <dbReference type="NCBI Taxonomy" id="1080225"/>
    <lineage>
        <taxon>Bacteria</taxon>
        <taxon>Pseudomonadati</taxon>
        <taxon>Bacteroidota</taxon>
        <taxon>Flavobacteriia</taxon>
        <taxon>Flavobacteriales</taxon>
        <taxon>Flavobacteriaceae</taxon>
        <taxon>Flagellimonas</taxon>
    </lineage>
</organism>
<dbReference type="SUPFAM" id="SSF55326">
    <property type="entry name" value="PurM N-terminal domain-like"/>
    <property type="match status" value="1"/>
</dbReference>
<dbReference type="Proteomes" id="UP000237640">
    <property type="component" value="Unassembled WGS sequence"/>
</dbReference>
<dbReference type="RefSeq" id="WP_245911954.1">
    <property type="nucleotide sequence ID" value="NZ_PVYX01000001.1"/>
</dbReference>
<protein>
    <submittedName>
        <fullName evidence="4">Hydrogenase expression/formation protein HypE</fullName>
    </submittedName>
</protein>
<dbReference type="Pfam" id="PF00586">
    <property type="entry name" value="AIRS"/>
    <property type="match status" value="1"/>
</dbReference>
<dbReference type="InterPro" id="IPR036921">
    <property type="entry name" value="PurM-like_N_sf"/>
</dbReference>
<evidence type="ECO:0000313" key="4">
    <source>
        <dbReference type="EMBL" id="PRX57486.1"/>
    </source>
</evidence>